<dbReference type="AlphaFoldDB" id="A0A2U2DSD8"/>
<organism evidence="1 2">
    <name type="scientific">Metarhizobium album</name>
    <dbReference type="NCBI Taxonomy" id="2182425"/>
    <lineage>
        <taxon>Bacteria</taxon>
        <taxon>Pseudomonadati</taxon>
        <taxon>Pseudomonadota</taxon>
        <taxon>Alphaproteobacteria</taxon>
        <taxon>Hyphomicrobiales</taxon>
        <taxon>Rhizobiaceae</taxon>
        <taxon>Metarhizobium</taxon>
    </lineage>
</organism>
<evidence type="ECO:0000313" key="1">
    <source>
        <dbReference type="EMBL" id="PWE56224.1"/>
    </source>
</evidence>
<dbReference type="EMBL" id="QFBC01000004">
    <property type="protein sequence ID" value="PWE56224.1"/>
    <property type="molecule type" value="Genomic_DNA"/>
</dbReference>
<dbReference type="RefSeq" id="WP_109458544.1">
    <property type="nucleotide sequence ID" value="NZ_QFBC01000004.1"/>
</dbReference>
<keyword evidence="2" id="KW-1185">Reference proteome</keyword>
<reference evidence="1 2" key="1">
    <citation type="submission" date="2018-05" db="EMBL/GenBank/DDBJ databases">
        <title>The draft genome of strain NS-104.</title>
        <authorList>
            <person name="Hang P."/>
            <person name="Jiang J."/>
        </authorList>
    </citation>
    <scope>NUCLEOTIDE SEQUENCE [LARGE SCALE GENOMIC DNA]</scope>
    <source>
        <strain evidence="1 2">NS-104</strain>
    </source>
</reference>
<name>A0A2U2DSD8_9HYPH</name>
<accession>A0A2U2DSD8</accession>
<gene>
    <name evidence="1" type="ORF">DEM27_12420</name>
</gene>
<sequence>MVALLSGIGAFIGTNSAIGIARAIASSMSQFMLVLLRFSYFSLPIRMVGWFAATWAGLSAYDAMSGF</sequence>
<dbReference type="OrthoDB" id="8455949at2"/>
<comment type="caution">
    <text evidence="1">The sequence shown here is derived from an EMBL/GenBank/DDBJ whole genome shotgun (WGS) entry which is preliminary data.</text>
</comment>
<protein>
    <submittedName>
        <fullName evidence="1">Uncharacterized protein</fullName>
    </submittedName>
</protein>
<proteinExistence type="predicted"/>
<evidence type="ECO:0000313" key="2">
    <source>
        <dbReference type="Proteomes" id="UP000245252"/>
    </source>
</evidence>
<dbReference type="Proteomes" id="UP000245252">
    <property type="component" value="Unassembled WGS sequence"/>
</dbReference>